<dbReference type="InterPro" id="IPR013368">
    <property type="entry name" value="YecD_YerC"/>
</dbReference>
<dbReference type="PANTHER" id="PTHR40080">
    <property type="entry name" value="LMO1763 PROTEIN"/>
    <property type="match status" value="1"/>
</dbReference>
<dbReference type="GO" id="GO:0043565">
    <property type="term" value="F:sequence-specific DNA binding"/>
    <property type="evidence" value="ECO:0007669"/>
    <property type="project" value="InterPro"/>
</dbReference>
<organism evidence="1 2">
    <name type="scientific">Selenomonas sputigena (strain ATCC 35185 / DSM 20758 / CCUG 44933 / VPI D19B-28)</name>
    <dbReference type="NCBI Taxonomy" id="546271"/>
    <lineage>
        <taxon>Bacteria</taxon>
        <taxon>Bacillati</taxon>
        <taxon>Bacillota</taxon>
        <taxon>Negativicutes</taxon>
        <taxon>Selenomonadales</taxon>
        <taxon>Selenomonadaceae</taxon>
        <taxon>Selenomonas</taxon>
    </lineage>
</organism>
<dbReference type="PIRSF" id="PIRSF012508">
    <property type="entry name" value="YerC"/>
    <property type="match status" value="1"/>
</dbReference>
<evidence type="ECO:0000313" key="2">
    <source>
        <dbReference type="Proteomes" id="UP000003505"/>
    </source>
</evidence>
<dbReference type="Pfam" id="PF01371">
    <property type="entry name" value="Trp_repressor"/>
    <property type="match status" value="1"/>
</dbReference>
<dbReference type="Proteomes" id="UP000003505">
    <property type="component" value="Unassembled WGS sequence"/>
</dbReference>
<dbReference type="PANTHER" id="PTHR40080:SF1">
    <property type="entry name" value="TRPR-LIKE PROTEIN YERC_YECD"/>
    <property type="match status" value="1"/>
</dbReference>
<comment type="caution">
    <text evidence="1">The sequence shown here is derived from an EMBL/GenBank/DDBJ whole genome shotgun (WGS) entry which is preliminary data.</text>
</comment>
<name>C9LTV5_SELS3</name>
<evidence type="ECO:0000313" key="1">
    <source>
        <dbReference type="EMBL" id="EEX77839.1"/>
    </source>
</evidence>
<dbReference type="Gene3D" id="1.10.1270.10">
    <property type="entry name" value="TrpR-like"/>
    <property type="match status" value="1"/>
</dbReference>
<dbReference type="eggNOG" id="COG4496">
    <property type="taxonomic scope" value="Bacteria"/>
</dbReference>
<dbReference type="NCBIfam" id="TIGR02531">
    <property type="entry name" value="yecD_yerC"/>
    <property type="match status" value="1"/>
</dbReference>
<dbReference type="EMBL" id="ACKP02000015">
    <property type="protein sequence ID" value="EEX77839.1"/>
    <property type="molecule type" value="Genomic_DNA"/>
</dbReference>
<protein>
    <submittedName>
        <fullName evidence="1">TrpR family protein YerC/YecD</fullName>
    </submittedName>
</protein>
<accession>C9LTV5</accession>
<dbReference type="STRING" id="546271.Selsp_1127"/>
<dbReference type="SUPFAM" id="SSF48295">
    <property type="entry name" value="TrpR-like"/>
    <property type="match status" value="1"/>
</dbReference>
<sequence>MGMINEKLRNELSDQLMAAVLLLRNTEESYAFFEDICTVAELKAMAQRLEVASMLRRGNTYDAIVERTGASTATISRVKRCLNYGADGYELVLERMRQKKDEKNRQEVDEDVRK</sequence>
<dbReference type="InterPro" id="IPR010921">
    <property type="entry name" value="Trp_repressor/repl_initiator"/>
</dbReference>
<dbReference type="InterPro" id="IPR000831">
    <property type="entry name" value="Trp_repress"/>
</dbReference>
<dbReference type="AlphaFoldDB" id="C9LTV5"/>
<proteinExistence type="predicted"/>
<gene>
    <name evidence="1" type="ORF">SELSPUOL_01116</name>
</gene>
<reference evidence="1 2" key="1">
    <citation type="submission" date="2009-09" db="EMBL/GenBank/DDBJ databases">
        <authorList>
            <person name="Weinstock G."/>
            <person name="Sodergren E."/>
            <person name="Clifton S."/>
            <person name="Fulton L."/>
            <person name="Fulton B."/>
            <person name="Courtney L."/>
            <person name="Fronick C."/>
            <person name="Harrison M."/>
            <person name="Strong C."/>
            <person name="Farmer C."/>
            <person name="Delahaunty K."/>
            <person name="Markovic C."/>
            <person name="Hall O."/>
            <person name="Minx P."/>
            <person name="Tomlinson C."/>
            <person name="Mitreva M."/>
            <person name="Nelson J."/>
            <person name="Hou S."/>
            <person name="Wollam A."/>
            <person name="Pepin K.H."/>
            <person name="Johnson M."/>
            <person name="Bhonagiri V."/>
            <person name="Nash W.E."/>
            <person name="Warren W."/>
            <person name="Chinwalla A."/>
            <person name="Mardis E.R."/>
            <person name="Wilson R.K."/>
        </authorList>
    </citation>
    <scope>NUCLEOTIDE SEQUENCE [LARGE SCALE GENOMIC DNA]</scope>
    <source>
        <strain evidence="2">ATCC 35185 / DSM 20758 / VPI D19B-28</strain>
    </source>
</reference>
<dbReference type="InterPro" id="IPR038116">
    <property type="entry name" value="TrpR-like_sf"/>
</dbReference>
<dbReference type="GO" id="GO:0003700">
    <property type="term" value="F:DNA-binding transcription factor activity"/>
    <property type="evidence" value="ECO:0007669"/>
    <property type="project" value="InterPro"/>
</dbReference>